<proteinExistence type="predicted"/>
<gene>
    <name evidence="1" type="ORF">GF359_09510</name>
</gene>
<reference evidence="1" key="1">
    <citation type="submission" date="2019-11" db="EMBL/GenBank/DDBJ databases">
        <title>Microbial mats filling the niche in hypersaline microbial mats.</title>
        <authorList>
            <person name="Wong H.L."/>
            <person name="Macleod F.I."/>
            <person name="White R.A. III"/>
            <person name="Burns B.P."/>
        </authorList>
    </citation>
    <scope>NUCLEOTIDE SEQUENCE</scope>
    <source>
        <strain evidence="1">Bin_327</strain>
    </source>
</reference>
<evidence type="ECO:0000313" key="1">
    <source>
        <dbReference type="EMBL" id="MBD3365435.1"/>
    </source>
</evidence>
<protein>
    <submittedName>
        <fullName evidence="1">Uncharacterized protein</fullName>
    </submittedName>
</protein>
<comment type="caution">
    <text evidence="1">The sequence shown here is derived from an EMBL/GenBank/DDBJ whole genome shotgun (WGS) entry which is preliminary data.</text>
</comment>
<feature type="non-terminal residue" evidence="1">
    <location>
        <position position="49"/>
    </location>
</feature>
<dbReference type="Proteomes" id="UP000630660">
    <property type="component" value="Unassembled WGS sequence"/>
</dbReference>
<dbReference type="AlphaFoldDB" id="A0A9D5KB26"/>
<organism evidence="1 2">
    <name type="scientific">candidate division WOR-3 bacterium</name>
    <dbReference type="NCBI Taxonomy" id="2052148"/>
    <lineage>
        <taxon>Bacteria</taxon>
        <taxon>Bacteria division WOR-3</taxon>
    </lineage>
</organism>
<name>A0A9D5KB26_UNCW3</name>
<sequence length="49" mass="5158">MRLKTISKIMAVVITAAIGLSTLFCCGGPEAAYGPGDKVTIQGRFLDEN</sequence>
<dbReference type="EMBL" id="WJKJ01000314">
    <property type="protein sequence ID" value="MBD3365435.1"/>
    <property type="molecule type" value="Genomic_DNA"/>
</dbReference>
<accession>A0A9D5KB26</accession>
<evidence type="ECO:0000313" key="2">
    <source>
        <dbReference type="Proteomes" id="UP000630660"/>
    </source>
</evidence>